<protein>
    <submittedName>
        <fullName evidence="2">Uncharacterized protein</fullName>
    </submittedName>
</protein>
<gene>
    <name evidence="2" type="ORF">ACJMK2_020778</name>
</gene>
<organism evidence="2 3">
    <name type="scientific">Sinanodonta woodiana</name>
    <name type="common">Chinese pond mussel</name>
    <name type="synonym">Anodonta woodiana</name>
    <dbReference type="NCBI Taxonomy" id="1069815"/>
    <lineage>
        <taxon>Eukaryota</taxon>
        <taxon>Metazoa</taxon>
        <taxon>Spiralia</taxon>
        <taxon>Lophotrochozoa</taxon>
        <taxon>Mollusca</taxon>
        <taxon>Bivalvia</taxon>
        <taxon>Autobranchia</taxon>
        <taxon>Heteroconchia</taxon>
        <taxon>Palaeoheterodonta</taxon>
        <taxon>Unionida</taxon>
        <taxon>Unionoidea</taxon>
        <taxon>Unionidae</taxon>
        <taxon>Unioninae</taxon>
        <taxon>Sinanodonta</taxon>
    </lineage>
</organism>
<keyword evidence="3" id="KW-1185">Reference proteome</keyword>
<comment type="caution">
    <text evidence="2">The sequence shown here is derived from an EMBL/GenBank/DDBJ whole genome shotgun (WGS) entry which is preliminary data.</text>
</comment>
<dbReference type="AlphaFoldDB" id="A0ABD3U3J7"/>
<reference evidence="2 3" key="1">
    <citation type="submission" date="2024-11" db="EMBL/GenBank/DDBJ databases">
        <title>Chromosome-level genome assembly of the freshwater bivalve Anodonta woodiana.</title>
        <authorList>
            <person name="Chen X."/>
        </authorList>
    </citation>
    <scope>NUCLEOTIDE SEQUENCE [LARGE SCALE GENOMIC DNA]</scope>
    <source>
        <strain evidence="2">MN2024</strain>
        <tissue evidence="2">Gills</tissue>
    </source>
</reference>
<evidence type="ECO:0000256" key="1">
    <source>
        <dbReference type="ARBA" id="ARBA00010105"/>
    </source>
</evidence>
<dbReference type="PANTHER" id="PTHR11215">
    <property type="entry name" value="METAL DEPENDENT HYDROLASE - RELATED"/>
    <property type="match status" value="1"/>
</dbReference>
<sequence>MLRKSNIKRTGYQFVARVMSSSVQKIGTHNGHFHCDEVLACFLLKQLPKYQNAEIVRSRDPAVLDACDIVVDVGGVFDAARNRFDHHQRTFNESMNSLCPSKKWVTKLSSAGLVYLYFGREIISKFLETETDDPQTEIIYDKMYEHFVEAIDAIDNGISQYDGEPRYIISTNLSNRVAFCNPTWNEKNADEQECFLKAVKLVGEEFLSRLMFYKNSWLPARELVKKAIDKREQIDSSGEIIVLTEGGCPWKDHLFAVEEEEEISPLIKYVLYTDQSGKWRVQCVPVSLNGFENRLSLSKEWCGLRDAELSEKSGIPGCIFVHANGFIGGNETYEGALQMARWNIRQHAESS</sequence>
<accession>A0ABD3U3J7</accession>
<evidence type="ECO:0000313" key="3">
    <source>
        <dbReference type="Proteomes" id="UP001634394"/>
    </source>
</evidence>
<comment type="similarity">
    <text evidence="1">Belongs to the MYG1 family.</text>
</comment>
<name>A0ABD3U3J7_SINWO</name>
<dbReference type="InterPro" id="IPR003226">
    <property type="entry name" value="MYG1_exonuclease"/>
</dbReference>
<dbReference type="Pfam" id="PF03690">
    <property type="entry name" value="MYG1_exonuc"/>
    <property type="match status" value="1"/>
</dbReference>
<dbReference type="Proteomes" id="UP001634394">
    <property type="component" value="Unassembled WGS sequence"/>
</dbReference>
<evidence type="ECO:0000313" key="2">
    <source>
        <dbReference type="EMBL" id="KAL3842793.1"/>
    </source>
</evidence>
<dbReference type="PANTHER" id="PTHR11215:SF1">
    <property type="entry name" value="MYG1 EXONUCLEASE"/>
    <property type="match status" value="1"/>
</dbReference>
<dbReference type="EMBL" id="JBJQND010000017">
    <property type="protein sequence ID" value="KAL3842793.1"/>
    <property type="molecule type" value="Genomic_DNA"/>
</dbReference>
<proteinExistence type="inferred from homology"/>